<dbReference type="PANTHER" id="PTHR21567:SF87">
    <property type="entry name" value="CRESCERIN-LIKE PROTEIN CHE-12"/>
    <property type="match status" value="1"/>
</dbReference>
<evidence type="ECO:0000313" key="4">
    <source>
        <dbReference type="Proteomes" id="UP000594454"/>
    </source>
</evidence>
<feature type="compositionally biased region" description="Polar residues" evidence="1">
    <location>
        <begin position="29"/>
        <end position="42"/>
    </location>
</feature>
<dbReference type="InterPro" id="IPR034085">
    <property type="entry name" value="TOG"/>
</dbReference>
<feature type="compositionally biased region" description="Polar residues" evidence="1">
    <location>
        <begin position="1200"/>
        <end position="1218"/>
    </location>
</feature>
<protein>
    <recommendedName>
        <fullName evidence="2">TOG domain-containing protein</fullName>
    </recommendedName>
</protein>
<feature type="compositionally biased region" description="Basic and acidic residues" evidence="1">
    <location>
        <begin position="425"/>
        <end position="451"/>
    </location>
</feature>
<feature type="compositionally biased region" description="Low complexity" evidence="1">
    <location>
        <begin position="471"/>
        <end position="486"/>
    </location>
</feature>
<dbReference type="FunCoup" id="A0A7R8YR89">
    <property type="interactions" value="31"/>
</dbReference>
<reference evidence="3 4" key="1">
    <citation type="submission" date="2020-11" db="EMBL/GenBank/DDBJ databases">
        <authorList>
            <person name="Wallbank WR R."/>
            <person name="Pardo Diaz C."/>
            <person name="Kozak K."/>
            <person name="Martin S."/>
            <person name="Jiggins C."/>
            <person name="Moest M."/>
            <person name="Warren A I."/>
            <person name="Generalovic N T."/>
            <person name="Byers J.R.P. K."/>
            <person name="Montejo-Kovacevich G."/>
            <person name="Yen C E."/>
        </authorList>
    </citation>
    <scope>NUCLEOTIDE SEQUENCE [LARGE SCALE GENOMIC DNA]</scope>
</reference>
<feature type="compositionally biased region" description="Basic and acidic residues" evidence="1">
    <location>
        <begin position="8"/>
        <end position="20"/>
    </location>
</feature>
<proteinExistence type="predicted"/>
<feature type="compositionally biased region" description="Polar residues" evidence="1">
    <location>
        <begin position="1270"/>
        <end position="1301"/>
    </location>
</feature>
<dbReference type="GO" id="GO:0005881">
    <property type="term" value="C:cytoplasmic microtubule"/>
    <property type="evidence" value="ECO:0007669"/>
    <property type="project" value="TreeGrafter"/>
</dbReference>
<dbReference type="EMBL" id="LR899009">
    <property type="protein sequence ID" value="CAD7079229.1"/>
    <property type="molecule type" value="Genomic_DNA"/>
</dbReference>
<dbReference type="PANTHER" id="PTHR21567">
    <property type="entry name" value="CLASP"/>
    <property type="match status" value="1"/>
</dbReference>
<dbReference type="GO" id="GO:0000226">
    <property type="term" value="P:microtubule cytoskeleton organization"/>
    <property type="evidence" value="ECO:0007669"/>
    <property type="project" value="TreeGrafter"/>
</dbReference>
<organism evidence="3 4">
    <name type="scientific">Hermetia illucens</name>
    <name type="common">Black soldier fly</name>
    <dbReference type="NCBI Taxonomy" id="343691"/>
    <lineage>
        <taxon>Eukaryota</taxon>
        <taxon>Metazoa</taxon>
        <taxon>Ecdysozoa</taxon>
        <taxon>Arthropoda</taxon>
        <taxon>Hexapoda</taxon>
        <taxon>Insecta</taxon>
        <taxon>Pterygota</taxon>
        <taxon>Neoptera</taxon>
        <taxon>Endopterygota</taxon>
        <taxon>Diptera</taxon>
        <taxon>Brachycera</taxon>
        <taxon>Stratiomyomorpha</taxon>
        <taxon>Stratiomyidae</taxon>
        <taxon>Hermetiinae</taxon>
        <taxon>Hermetia</taxon>
    </lineage>
</organism>
<evidence type="ECO:0000313" key="3">
    <source>
        <dbReference type="EMBL" id="CAD7079229.1"/>
    </source>
</evidence>
<dbReference type="InterPro" id="IPR024395">
    <property type="entry name" value="CLASP_N_dom"/>
</dbReference>
<accession>A0A7R8YR89</accession>
<feature type="region of interest" description="Disordered" evidence="1">
    <location>
        <begin position="1066"/>
        <end position="1114"/>
    </location>
</feature>
<feature type="compositionally biased region" description="Basic and acidic residues" evidence="1">
    <location>
        <begin position="1447"/>
        <end position="1461"/>
    </location>
</feature>
<feature type="compositionally biased region" description="Polar residues" evidence="1">
    <location>
        <begin position="1363"/>
        <end position="1383"/>
    </location>
</feature>
<evidence type="ECO:0000259" key="2">
    <source>
        <dbReference type="SMART" id="SM01349"/>
    </source>
</evidence>
<feature type="compositionally biased region" description="Low complexity" evidence="1">
    <location>
        <begin position="1013"/>
        <end position="1024"/>
    </location>
</feature>
<feature type="region of interest" description="Disordered" evidence="1">
    <location>
        <begin position="425"/>
        <end position="554"/>
    </location>
</feature>
<feature type="compositionally biased region" description="Polar residues" evidence="1">
    <location>
        <begin position="1527"/>
        <end position="1536"/>
    </location>
</feature>
<feature type="region of interest" description="Disordered" evidence="1">
    <location>
        <begin position="1"/>
        <end position="42"/>
    </location>
</feature>
<gene>
    <name evidence="3" type="ORF">HERILL_LOCUS2456</name>
</gene>
<dbReference type="InterPro" id="IPR011989">
    <property type="entry name" value="ARM-like"/>
</dbReference>
<dbReference type="Pfam" id="PF12348">
    <property type="entry name" value="CLASP_N"/>
    <property type="match status" value="1"/>
</dbReference>
<dbReference type="InterPro" id="IPR016024">
    <property type="entry name" value="ARM-type_fold"/>
</dbReference>
<feature type="compositionally biased region" description="Polar residues" evidence="1">
    <location>
        <begin position="1133"/>
        <end position="1145"/>
    </location>
</feature>
<feature type="compositionally biased region" description="Low complexity" evidence="1">
    <location>
        <begin position="585"/>
        <end position="598"/>
    </location>
</feature>
<dbReference type="GO" id="GO:0005929">
    <property type="term" value="C:cilium"/>
    <property type="evidence" value="ECO:0007669"/>
    <property type="project" value="TreeGrafter"/>
</dbReference>
<sequence length="1847" mass="204632">MFFRRMFSRKDKDKERDRDSSASPPPPSTKLSNTPTSSASILDSSNQCISIVQKSPMKRRMSASGVNFSVIQLTPLWEHIIRTRTLPEDLNPATMFDEFIERLGDPEWQVRQHALRVLIDVLIVMGQKADSYFAPIIPQLVENLGHPAPTVRKGALDALRVYISETAMPESILLEIMDIGLNQRITNEPFGGRLTCGVMLSLPSLVQATLHTSKRNYILQSAVDMLVNKMTQVTYQEVTLKVLLRIRDLVGPDEFSNYMSHGAYREFELLCNVYGLSEPETLVSSSRSSWHAINSFEPDDGDSSSNQVDMFWRSEDDDELFKGEEYDPNEKVIMETEIKINDDTLTMRILERKDEPLEDGNCHAIICSDDDEITGTLENSGLIHVLSDSELEDINNNVTDDNENDDRFVPRTPKRVTFGGEIVKMRTPDSDTTVHSDADNSSRSMSERRFENLNFLTVEIPNDNTKPVQRSKSATVTPPSSVTPTPRSTPPASPKAPLQQPPLKDPPTKVIPAPAADPTSPSKPISSSPTSLLSPKKQLTPDESKPKSATASPFRRISISPVDAIISPKPVHKEIEVLHNLQRSPCISPRPVSRPSSRNNVDEKEEESESAKVKKEETVVPAPSVKSWEELKIVDDDVLKDLKSGDWRHRLQAITVIEEALKSSETLAKIQPCLDSFMRMLLSSERNPEVAEDKRRILINLISRLPLENLENRSTQIITGLCRQGGAGSNRVCKSLMQRLPPSFIVLKLLSDDFLHARSSRFRENALQMVMYALMTFPSTCFDTGTCINRTIYAALDRKRRVRQASLDVLAVLGQVTSPRVVLDSVQTIAGGREDGKDLSVAVKARLARKQLPIIGPDGSIQYALRVPSPHSGDPLSEINLGADVEWIISGIGSVSPTSLRRRSQRFTHFSKPLTVHQDRTAERRLKAPHEILALGVGARPVDDFISTSSSSSSFQGNSDDTDDSRTSFQYSLATASSLHYKTSNGSAIGAGDIFGIHGKRIASRSHSDSQSDGRNSNSDGSGSTQIIKLPVTSRFPTMDVGSIYVNRQAYRNPYEQFNLSTHRISSTYTKGQQTRKSLKGNYPQSAFNESKFDDASPRPASQPAPFESVGGTTSILGQRRFTNVEKFIMQSNKPQQQSSCQIEQAASPEKGTNGIIQNSQQPPTHDSEDRIFSKSAIILDRAISSKSRHDLEETESFKQIDSINPTPEKLTISSGTTPAKVLDDENQGSVVLPNSVQTETKTPTPSTKSVTTESIHSRPESTPPSSETLQVRSESVQSHAESIPSRSESVISRPITAQSKPSEEVEARPQSVVSTITTKSEKQGESNEDVLVVDEVDEVDEVEAADDKTSATKVEEDITESKVASVSEENLTNIQLDTSAPGSEVNISNEIEHHENAKTPVEQLPEAADALEVVVETEVISDPPLEEMPRETTELLKKDLEELKTDELKVLDPTPKHESPDPPIATPTTPVIQDIFESPLPIRSVSIPSLDQEYPNSEKYPPQSASKGTPAQNVSTESIPPRHSSIAKSNDSIFGSTRKLDPDSKSTASTTSSEYPPSHTTSLDEPIRAKSHGNVIKASHLPLIRKAKTTLFGRSRRVSPIKQTLKLTQTEVFPQTLMKFDKPKDALAQALIHLDSTEWETVIVGLRSLVRMMRHHPEVLDTQMHIVCIQLGKAVRNLRSQVSRAACQASTELFTVRTKFLEQECDDLAGNLLHRTADTNRFLRADAMRALESMCDNLSPAKIIHLLSTKGATHQNATVRTATAKLSNRLVDRIGHDRVFTLNREHRDKLLTMGANLLQEGSLETRSYTKTLFRSLAEHAQCGRILKEVVPIRTYRNIEKTLKSIM</sequence>
<dbReference type="SUPFAM" id="SSF48371">
    <property type="entry name" value="ARM repeat"/>
    <property type="match status" value="2"/>
</dbReference>
<feature type="region of interest" description="Disordered" evidence="1">
    <location>
        <begin position="1447"/>
        <end position="1470"/>
    </location>
</feature>
<feature type="domain" description="TOG" evidence="2">
    <location>
        <begin position="618"/>
        <end position="853"/>
    </location>
</feature>
<feature type="compositionally biased region" description="Low complexity" evidence="1">
    <location>
        <begin position="518"/>
        <end position="537"/>
    </location>
</feature>
<feature type="compositionally biased region" description="Basic and acidic residues" evidence="1">
    <location>
        <begin position="1346"/>
        <end position="1361"/>
    </location>
</feature>
<feature type="compositionally biased region" description="Pro residues" evidence="1">
    <location>
        <begin position="487"/>
        <end position="505"/>
    </location>
</feature>
<keyword evidence="4" id="KW-1185">Reference proteome</keyword>
<feature type="region of interest" description="Disordered" evidence="1">
    <location>
        <begin position="1188"/>
        <end position="1329"/>
    </location>
</feature>
<feature type="region of interest" description="Disordered" evidence="1">
    <location>
        <begin position="1488"/>
        <end position="1569"/>
    </location>
</feature>
<feature type="compositionally biased region" description="Basic and acidic residues" evidence="1">
    <location>
        <begin position="609"/>
        <end position="618"/>
    </location>
</feature>
<dbReference type="GO" id="GO:0008017">
    <property type="term" value="F:microtubule binding"/>
    <property type="evidence" value="ECO:0007669"/>
    <property type="project" value="TreeGrafter"/>
</dbReference>
<dbReference type="InParanoid" id="A0A7R8YR89"/>
<feature type="region of interest" description="Disordered" evidence="1">
    <location>
        <begin position="585"/>
        <end position="618"/>
    </location>
</feature>
<dbReference type="SMART" id="SM01349">
    <property type="entry name" value="TOG"/>
    <property type="match status" value="2"/>
</dbReference>
<feature type="region of interest" description="Disordered" evidence="1">
    <location>
        <begin position="1344"/>
        <end position="1383"/>
    </location>
</feature>
<feature type="compositionally biased region" description="Polar residues" evidence="1">
    <location>
        <begin position="1546"/>
        <end position="1564"/>
    </location>
</feature>
<feature type="compositionally biased region" description="Polar residues" evidence="1">
    <location>
        <begin position="1228"/>
        <end position="1238"/>
    </location>
</feature>
<dbReference type="OMA" id="ADVDWIC"/>
<feature type="compositionally biased region" description="Polar residues" evidence="1">
    <location>
        <begin position="1504"/>
        <end position="1519"/>
    </location>
</feature>
<dbReference type="Gene3D" id="1.25.10.10">
    <property type="entry name" value="Leucine-rich Repeat Variant"/>
    <property type="match status" value="3"/>
</dbReference>
<feature type="compositionally biased region" description="Low complexity" evidence="1">
    <location>
        <begin position="1239"/>
        <end position="1254"/>
    </location>
</feature>
<feature type="compositionally biased region" description="Basic and acidic residues" evidence="1">
    <location>
        <begin position="1188"/>
        <end position="1199"/>
    </location>
</feature>
<name>A0A7R8YR89_HERIL</name>
<feature type="domain" description="TOG" evidence="2">
    <location>
        <begin position="1617"/>
        <end position="1842"/>
    </location>
</feature>
<feature type="compositionally biased region" description="Polar residues" evidence="1">
    <location>
        <begin position="1066"/>
        <end position="1076"/>
    </location>
</feature>
<evidence type="ECO:0000256" key="1">
    <source>
        <dbReference type="SAM" id="MobiDB-lite"/>
    </source>
</evidence>
<feature type="compositionally biased region" description="Polar residues" evidence="1">
    <location>
        <begin position="1155"/>
        <end position="1165"/>
    </location>
</feature>
<feature type="region of interest" description="Disordered" evidence="1">
    <location>
        <begin position="1002"/>
        <end position="1029"/>
    </location>
</feature>
<feature type="region of interest" description="Disordered" evidence="1">
    <location>
        <begin position="1133"/>
        <end position="1170"/>
    </location>
</feature>
<dbReference type="OrthoDB" id="63891at2759"/>
<dbReference type="Proteomes" id="UP000594454">
    <property type="component" value="Chromosome 1"/>
</dbReference>